<feature type="region of interest" description="Disordered" evidence="1">
    <location>
        <begin position="304"/>
        <end position="379"/>
    </location>
</feature>
<dbReference type="AlphaFoldDB" id="A0A6L2LYS0"/>
<feature type="compositionally biased region" description="Basic and acidic residues" evidence="1">
    <location>
        <begin position="333"/>
        <end position="349"/>
    </location>
</feature>
<feature type="compositionally biased region" description="Basic and acidic residues" evidence="1">
    <location>
        <begin position="366"/>
        <end position="376"/>
    </location>
</feature>
<organism evidence="2">
    <name type="scientific">Tanacetum cinerariifolium</name>
    <name type="common">Dalmatian daisy</name>
    <name type="synonym">Chrysanthemum cinerariifolium</name>
    <dbReference type="NCBI Taxonomy" id="118510"/>
    <lineage>
        <taxon>Eukaryota</taxon>
        <taxon>Viridiplantae</taxon>
        <taxon>Streptophyta</taxon>
        <taxon>Embryophyta</taxon>
        <taxon>Tracheophyta</taxon>
        <taxon>Spermatophyta</taxon>
        <taxon>Magnoliopsida</taxon>
        <taxon>eudicotyledons</taxon>
        <taxon>Gunneridae</taxon>
        <taxon>Pentapetalae</taxon>
        <taxon>asterids</taxon>
        <taxon>campanulids</taxon>
        <taxon>Asterales</taxon>
        <taxon>Asteraceae</taxon>
        <taxon>Asteroideae</taxon>
        <taxon>Anthemideae</taxon>
        <taxon>Anthemidinae</taxon>
        <taxon>Tanacetum</taxon>
    </lineage>
</organism>
<feature type="non-terminal residue" evidence="2">
    <location>
        <position position="419"/>
    </location>
</feature>
<reference evidence="2" key="1">
    <citation type="journal article" date="2019" name="Sci. Rep.">
        <title>Draft genome of Tanacetum cinerariifolium, the natural source of mosquito coil.</title>
        <authorList>
            <person name="Yamashiro T."/>
            <person name="Shiraishi A."/>
            <person name="Satake H."/>
            <person name="Nakayama K."/>
        </authorList>
    </citation>
    <scope>NUCLEOTIDE SEQUENCE</scope>
</reference>
<feature type="compositionally biased region" description="Basic and acidic residues" evidence="1">
    <location>
        <begin position="123"/>
        <end position="136"/>
    </location>
</feature>
<accession>A0A6L2LYS0</accession>
<sequence>MPTEMELVLEQTQQGTSYEVSVSTEGVEELKRKVKIKGEKKEALLTLRQKLVLSEAALTKVEQIKLATKRSKKDFHVSHASGSGDGVNTKSKVLDEQQPKTFGINEEIGTKPGVPDVPPYESESDKESWGDSKNDDGDNDNDNDNDSESDDHDDERIESDSDEILDLNLTNKIGDPTQSYFVSSGFTRKLLNLDNPSPADNEIASLMVTTTQYATVIPKITSSFTTTGHPPPSFLHPLQQEATPTPTPTTSTNPIQTNQFAEVVSSIPGIIHKYIASKMKEAVDLTMKTIIKDQVKDQVSKIIPKIEKGRDDQDKDEDLSAGSDRGMKRRKSGKDVESSKDSRSKEKKSSSTFKDASHHKSSGKSSHAEKPSHTVEDSCMQQDKSLLRGTTMNNSLTMMLPKLTGSRNPSGLQLLILIG</sequence>
<proteinExistence type="predicted"/>
<name>A0A6L2LYS0_TANCI</name>
<feature type="compositionally biased region" description="Acidic residues" evidence="1">
    <location>
        <begin position="137"/>
        <end position="153"/>
    </location>
</feature>
<protein>
    <submittedName>
        <fullName evidence="2">Uncharacterized protein</fullName>
    </submittedName>
</protein>
<comment type="caution">
    <text evidence="2">The sequence shown here is derived from an EMBL/GenBank/DDBJ whole genome shotgun (WGS) entry which is preliminary data.</text>
</comment>
<feature type="region of interest" description="Disordered" evidence="1">
    <location>
        <begin position="69"/>
        <end position="162"/>
    </location>
</feature>
<gene>
    <name evidence="2" type="ORF">Tci_037462</name>
</gene>
<evidence type="ECO:0000256" key="1">
    <source>
        <dbReference type="SAM" id="MobiDB-lite"/>
    </source>
</evidence>
<dbReference type="EMBL" id="BKCJ010005210">
    <property type="protein sequence ID" value="GEU65484.1"/>
    <property type="molecule type" value="Genomic_DNA"/>
</dbReference>
<evidence type="ECO:0000313" key="2">
    <source>
        <dbReference type="EMBL" id="GEU65484.1"/>
    </source>
</evidence>
<feature type="compositionally biased region" description="Basic and acidic residues" evidence="1">
    <location>
        <begin position="304"/>
        <end position="313"/>
    </location>
</feature>